<keyword evidence="2" id="KW-0728">SH3 domain</keyword>
<dbReference type="Pfam" id="PF07714">
    <property type="entry name" value="PK_Tyr_Ser-Thr"/>
    <property type="match status" value="1"/>
</dbReference>
<feature type="compositionally biased region" description="Basic and acidic residues" evidence="10">
    <location>
        <begin position="590"/>
        <end position="607"/>
    </location>
</feature>
<dbReference type="Pfam" id="PF22931">
    <property type="entry name" value="SAM_TNK"/>
    <property type="match status" value="1"/>
</dbReference>
<evidence type="ECO:0000256" key="8">
    <source>
        <dbReference type="ARBA" id="ARBA00047899"/>
    </source>
</evidence>
<evidence type="ECO:0000313" key="13">
    <source>
        <dbReference type="Proteomes" id="UP001153636"/>
    </source>
</evidence>
<evidence type="ECO:0000313" key="12">
    <source>
        <dbReference type="EMBL" id="CAH1104834.1"/>
    </source>
</evidence>
<dbReference type="InterPro" id="IPR011009">
    <property type="entry name" value="Kinase-like_dom_sf"/>
</dbReference>
<dbReference type="Gene3D" id="1.10.510.10">
    <property type="entry name" value="Transferase(Phosphotransferase) domain 1"/>
    <property type="match status" value="1"/>
</dbReference>
<dbReference type="SUPFAM" id="SSF50044">
    <property type="entry name" value="SH3-domain"/>
    <property type="match status" value="1"/>
</dbReference>
<dbReference type="InterPro" id="IPR055175">
    <property type="entry name" value="ACK/TNK-like_SAM"/>
</dbReference>
<name>A0A9P0CMG9_9CUCU</name>
<evidence type="ECO:0000256" key="4">
    <source>
        <dbReference type="ARBA" id="ARBA00022741"/>
    </source>
</evidence>
<dbReference type="InterPro" id="IPR020635">
    <property type="entry name" value="Tyr_kinase_cat_dom"/>
</dbReference>
<dbReference type="InterPro" id="IPR000095">
    <property type="entry name" value="CRIB_dom"/>
</dbReference>
<organism evidence="12 13">
    <name type="scientific">Psylliodes chrysocephalus</name>
    <dbReference type="NCBI Taxonomy" id="3402493"/>
    <lineage>
        <taxon>Eukaryota</taxon>
        <taxon>Metazoa</taxon>
        <taxon>Ecdysozoa</taxon>
        <taxon>Arthropoda</taxon>
        <taxon>Hexapoda</taxon>
        <taxon>Insecta</taxon>
        <taxon>Pterygota</taxon>
        <taxon>Neoptera</taxon>
        <taxon>Endopterygota</taxon>
        <taxon>Coleoptera</taxon>
        <taxon>Polyphaga</taxon>
        <taxon>Cucujiformia</taxon>
        <taxon>Chrysomeloidea</taxon>
        <taxon>Chrysomelidae</taxon>
        <taxon>Galerucinae</taxon>
        <taxon>Alticini</taxon>
        <taxon>Psylliodes</taxon>
    </lineage>
</organism>
<keyword evidence="3" id="KW-0808">Transferase</keyword>
<dbReference type="EC" id="2.7.10.2" evidence="1"/>
<dbReference type="PANTHER" id="PTHR24418">
    <property type="entry name" value="TYROSINE-PROTEIN KINASE"/>
    <property type="match status" value="1"/>
</dbReference>
<feature type="domain" description="Tyrosine-protein kinase catalytic" evidence="11">
    <location>
        <begin position="127"/>
        <end position="391"/>
    </location>
</feature>
<dbReference type="InterPro" id="IPR036028">
    <property type="entry name" value="SH3-like_dom_sf"/>
</dbReference>
<feature type="region of interest" description="Disordered" evidence="10">
    <location>
        <begin position="638"/>
        <end position="688"/>
    </location>
</feature>
<keyword evidence="5" id="KW-0418">Kinase</keyword>
<dbReference type="GO" id="GO:0004674">
    <property type="term" value="F:protein serine/threonine kinase activity"/>
    <property type="evidence" value="ECO:0007669"/>
    <property type="project" value="UniProtKB-EC"/>
</dbReference>
<dbReference type="Pfam" id="PF00786">
    <property type="entry name" value="PBD"/>
    <property type="match status" value="1"/>
</dbReference>
<feature type="compositionally biased region" description="Basic and acidic residues" evidence="10">
    <location>
        <begin position="664"/>
        <end position="678"/>
    </location>
</feature>
<dbReference type="PROSITE" id="PS00107">
    <property type="entry name" value="PROTEIN_KINASE_ATP"/>
    <property type="match status" value="1"/>
</dbReference>
<evidence type="ECO:0000256" key="5">
    <source>
        <dbReference type="ARBA" id="ARBA00022777"/>
    </source>
</evidence>
<dbReference type="CDD" id="cd09539">
    <property type="entry name" value="SAM_TNK-like"/>
    <property type="match status" value="1"/>
</dbReference>
<dbReference type="InterPro" id="IPR050198">
    <property type="entry name" value="Non-receptor_tyrosine_kinases"/>
</dbReference>
<keyword evidence="7" id="KW-0829">Tyrosine-protein kinase</keyword>
<keyword evidence="13" id="KW-1185">Reference proteome</keyword>
<feature type="region of interest" description="Disordered" evidence="10">
    <location>
        <begin position="587"/>
        <end position="623"/>
    </location>
</feature>
<evidence type="ECO:0000256" key="1">
    <source>
        <dbReference type="ARBA" id="ARBA00011903"/>
    </source>
</evidence>
<feature type="region of interest" description="Disordered" evidence="10">
    <location>
        <begin position="766"/>
        <end position="797"/>
    </location>
</feature>
<keyword evidence="4 9" id="KW-0547">Nucleotide-binding</keyword>
<dbReference type="PRINTS" id="PR00109">
    <property type="entry name" value="TYRKINASE"/>
</dbReference>
<evidence type="ECO:0000256" key="3">
    <source>
        <dbReference type="ARBA" id="ARBA00022679"/>
    </source>
</evidence>
<feature type="compositionally biased region" description="Basic and acidic residues" evidence="10">
    <location>
        <begin position="787"/>
        <end position="797"/>
    </location>
</feature>
<dbReference type="PROSITE" id="PS00109">
    <property type="entry name" value="PROTEIN_KINASE_TYR"/>
    <property type="match status" value="1"/>
</dbReference>
<evidence type="ECO:0000256" key="2">
    <source>
        <dbReference type="ARBA" id="ARBA00022443"/>
    </source>
</evidence>
<dbReference type="Gene3D" id="3.30.200.20">
    <property type="entry name" value="Phosphorylase Kinase, domain 1"/>
    <property type="match status" value="1"/>
</dbReference>
<protein>
    <recommendedName>
        <fullName evidence="1">non-specific protein-tyrosine kinase</fullName>
        <ecNumber evidence="1">2.7.10.2</ecNumber>
    </recommendedName>
</protein>
<dbReference type="Proteomes" id="UP001153636">
    <property type="component" value="Chromosome 18"/>
</dbReference>
<dbReference type="GO" id="GO:0004715">
    <property type="term" value="F:non-membrane spanning protein tyrosine kinase activity"/>
    <property type="evidence" value="ECO:0007669"/>
    <property type="project" value="UniProtKB-EC"/>
</dbReference>
<evidence type="ECO:0000256" key="9">
    <source>
        <dbReference type="PROSITE-ProRule" id="PRU10141"/>
    </source>
</evidence>
<dbReference type="InterPro" id="IPR001245">
    <property type="entry name" value="Ser-Thr/Tyr_kinase_cat_dom"/>
</dbReference>
<evidence type="ECO:0000256" key="7">
    <source>
        <dbReference type="ARBA" id="ARBA00023137"/>
    </source>
</evidence>
<dbReference type="GO" id="GO:0005524">
    <property type="term" value="F:ATP binding"/>
    <property type="evidence" value="ECO:0007669"/>
    <property type="project" value="UniProtKB-UniRule"/>
</dbReference>
<gene>
    <name evidence="12" type="ORF">PSYICH_LOCUS5679</name>
</gene>
<dbReference type="FunFam" id="1.10.510.10:FF:001118">
    <property type="entry name" value="Tyrosine-protein kinase PR2"/>
    <property type="match status" value="1"/>
</dbReference>
<dbReference type="InterPro" id="IPR049587">
    <property type="entry name" value="TNK-like_SAM"/>
</dbReference>
<evidence type="ECO:0000259" key="11">
    <source>
        <dbReference type="SMART" id="SM00219"/>
    </source>
</evidence>
<dbReference type="EMBL" id="OV651830">
    <property type="protein sequence ID" value="CAH1104834.1"/>
    <property type="molecule type" value="Genomic_DNA"/>
</dbReference>
<dbReference type="SUPFAM" id="SSF56112">
    <property type="entry name" value="Protein kinase-like (PK-like)"/>
    <property type="match status" value="1"/>
</dbReference>
<dbReference type="AlphaFoldDB" id="A0A9P0CMG9"/>
<sequence>MDILPEGVNTSFKKGPGLYEFLIEAELQQYFNSFKNTLKITHPSQLKFTTEGDLIEIGMSKPEMRRLRKYYEKHFPHNYLSKFKKLLTHRKQESTVNDVALLNNTDSMTLSKAPRVSSKHIIPSSSITINKELGMGEFGVVQQGVWCNEGERIQVAIKCLSRDRMQSNMVEFLKEASIMHNIDHPNIVRFFGVVLPNIEGSLMLVTELAPLRSLLECLKEPSLRSSFPVLTLCDFAYQVCDGMQYLEANRLIHRDLAARNILVFSKNKVKISDFGLSRALGQGKDYYQTNFNVNLKLPIAWCAPECISYLRFTTASDVWAFGVTLWEMFSYGFQPWAALTGQQILEAIDEPNFQRLEQPDCCPLDHYNLMLDCWRHEAASRPRFADIGPILADSRPEQVQAKISSNEGPHVLSYRVGDVITVLDKKTHQPLWKGATASGKTGLFDPVNVVAYLGSDLPSSSFLRSDSTRSSARRKLRSEMISAPQGDFKHTGHVGLDGAYFGDLSWMDGSKGNYGTLPTQVVAPYRPHKDLEAAPLLDSDLVPAPAPLQDHEYHEISDEENIHSPSLDLGPSLLAEMEMMFSSLGTQNHSLDHEGSNRSNELREKLNSKPRKQATVKPISANDQKTLDTAIAIANEITSRSMSAPAPTTPASPNKKKFSFKFPSVHDHDKHNERRNYSEEALSTSDLQSKVTQEAQMAYEGLVESPAHDVSQLMVTNPLRILRSGQPIINTRSRSSSLVSTLPPKMGSLVRSSIPDNLHGRQEFSHATLPRQRPPSHSFISSVHNFPSRDENPIPLPPRDKNKALLAAKPRHTRKHPLIIPPTSLQRTLDKVNTVSPPPSNDINPFQRSEPVYTNNVVNMVKNPESQHFEEQIESNLNALDEIPAEHDVVDGEDGFVGLKGEDEKIHSHHVSCEDLLKFANSKPPSRTRGNDSDEVRIMSKVLGKDVTTEKCLLALDQSDWDVMKAIKILKLQNVVSADLPMCFRGLENTSWDITKAAQWILQQDEVTQV</sequence>
<dbReference type="InterPro" id="IPR008266">
    <property type="entry name" value="Tyr_kinase_AS"/>
</dbReference>
<evidence type="ECO:0000256" key="6">
    <source>
        <dbReference type="ARBA" id="ARBA00022840"/>
    </source>
</evidence>
<dbReference type="OrthoDB" id="4062651at2759"/>
<accession>A0A9P0CMG9</accession>
<comment type="catalytic activity">
    <reaction evidence="8">
        <text>L-threonyl-[protein] + ATP = O-phospho-L-threonyl-[protein] + ADP + H(+)</text>
        <dbReference type="Rhea" id="RHEA:46608"/>
        <dbReference type="Rhea" id="RHEA-COMP:11060"/>
        <dbReference type="Rhea" id="RHEA-COMP:11605"/>
        <dbReference type="ChEBI" id="CHEBI:15378"/>
        <dbReference type="ChEBI" id="CHEBI:30013"/>
        <dbReference type="ChEBI" id="CHEBI:30616"/>
        <dbReference type="ChEBI" id="CHEBI:61977"/>
        <dbReference type="ChEBI" id="CHEBI:456216"/>
        <dbReference type="EC" id="2.7.11.1"/>
    </reaction>
</comment>
<dbReference type="InterPro" id="IPR017441">
    <property type="entry name" value="Protein_kinase_ATP_BS"/>
</dbReference>
<evidence type="ECO:0000256" key="10">
    <source>
        <dbReference type="SAM" id="MobiDB-lite"/>
    </source>
</evidence>
<feature type="compositionally biased region" description="Low complexity" evidence="10">
    <location>
        <begin position="638"/>
        <end position="653"/>
    </location>
</feature>
<keyword evidence="6 9" id="KW-0067">ATP-binding</keyword>
<dbReference type="SMART" id="SM00219">
    <property type="entry name" value="TyrKc"/>
    <property type="match status" value="1"/>
</dbReference>
<feature type="binding site" evidence="9">
    <location>
        <position position="158"/>
    </location>
    <ligand>
        <name>ATP</name>
        <dbReference type="ChEBI" id="CHEBI:30616"/>
    </ligand>
</feature>
<proteinExistence type="predicted"/>
<reference evidence="12" key="1">
    <citation type="submission" date="2022-01" db="EMBL/GenBank/DDBJ databases">
        <authorList>
            <person name="King R."/>
        </authorList>
    </citation>
    <scope>NUCLEOTIDE SEQUENCE</scope>
</reference>